<dbReference type="SMART" id="SM00487">
    <property type="entry name" value="DEXDc"/>
    <property type="match status" value="1"/>
</dbReference>
<dbReference type="Gene3D" id="3.40.50.300">
    <property type="entry name" value="P-loop containing nucleotide triphosphate hydrolases"/>
    <property type="match status" value="2"/>
</dbReference>
<keyword evidence="1" id="KW-0547">Nucleotide-binding</keyword>
<organism evidence="6 7">
    <name type="scientific">Aeromicrobium halocynthiae</name>
    <dbReference type="NCBI Taxonomy" id="560557"/>
    <lineage>
        <taxon>Bacteria</taxon>
        <taxon>Bacillati</taxon>
        <taxon>Actinomycetota</taxon>
        <taxon>Actinomycetes</taxon>
        <taxon>Propionibacteriales</taxon>
        <taxon>Nocardioidaceae</taxon>
        <taxon>Aeromicrobium</taxon>
    </lineage>
</organism>
<evidence type="ECO:0000256" key="1">
    <source>
        <dbReference type="ARBA" id="ARBA00022741"/>
    </source>
</evidence>
<sequence length="654" mass="69848">MPEPTTAPTVRPTVRTVLDAAVDAVGGSERPGQVTMAETVAEALDQERHLLVQAGTGTGKSLGYLVPSMLHGERVVIATATLALQHQLIERDIPALRSAAASVGAEVPHCAVVKGRANYACLHRVREGVPDDQGVLVEVPEGELGAEVVTLRRWAEDQAEKESVGDRDSAPAHSERAWRQISVNHRECLGATRCSYAEECFAERARDDAAQADVVVTNHALLAIDAIDGVPMLPEYDAVVVDEAHELAARVTQAATAELDAGAVERAARRARSQVRGERADRAVDDLTEAADALGDALSHTQVGRIERAEEALSEALAMVRDAARNVVSALVKPADEKDGEDAGRQQAKAQLEELRTIAERMAAGKETEVLWVAETRSGAPLLRIAPIDVSLALRDRLFAEKTVVLTSATLTLGGGFDPLAVSLGLPAGDEESWRGIDVGSPFDYGRQGILYVAKHLPAPGRDGLQEAQLDEIAALVEAAGGRTLGLFSSRRAAEAAAAATRERLPDLDIWCQGDAQLPELARRFAVTDSTCLFGTLSLWQGVDLPGSTCQLVIIDRVPFPRPDDPLMSARQRLVEKRGGNGFMSVAASHAALLLAQGAGRLIRRADDRGVVAVLDPRLVTARYGSFLAASLPPMWRTTDRDAVLGALRRLDES</sequence>
<dbReference type="InterPro" id="IPR045028">
    <property type="entry name" value="DinG/Rad3-like"/>
</dbReference>
<comment type="similarity">
    <text evidence="4">Belongs to the helicase family. DinG subfamily.</text>
</comment>
<keyword evidence="7" id="KW-1185">Reference proteome</keyword>
<accession>A0ABN2W1D9</accession>
<dbReference type="InterPro" id="IPR006555">
    <property type="entry name" value="ATP-dep_Helicase_C"/>
</dbReference>
<evidence type="ECO:0000256" key="2">
    <source>
        <dbReference type="ARBA" id="ARBA00022801"/>
    </source>
</evidence>
<keyword evidence="3" id="KW-0067">ATP-binding</keyword>
<evidence type="ECO:0000256" key="3">
    <source>
        <dbReference type="ARBA" id="ARBA00022840"/>
    </source>
</evidence>
<evidence type="ECO:0000259" key="5">
    <source>
        <dbReference type="PROSITE" id="PS51193"/>
    </source>
</evidence>
<evidence type="ECO:0000313" key="7">
    <source>
        <dbReference type="Proteomes" id="UP001501480"/>
    </source>
</evidence>
<dbReference type="EMBL" id="BAAAPY010000006">
    <property type="protein sequence ID" value="GAA2079753.1"/>
    <property type="molecule type" value="Genomic_DNA"/>
</dbReference>
<reference evidence="6 7" key="1">
    <citation type="journal article" date="2019" name="Int. J. Syst. Evol. Microbiol.">
        <title>The Global Catalogue of Microorganisms (GCM) 10K type strain sequencing project: providing services to taxonomists for standard genome sequencing and annotation.</title>
        <authorList>
            <consortium name="The Broad Institute Genomics Platform"/>
            <consortium name="The Broad Institute Genome Sequencing Center for Infectious Disease"/>
            <person name="Wu L."/>
            <person name="Ma J."/>
        </authorList>
    </citation>
    <scope>NUCLEOTIDE SEQUENCE [LARGE SCALE GENOMIC DNA]</scope>
    <source>
        <strain evidence="6 7">JCM 15749</strain>
    </source>
</reference>
<gene>
    <name evidence="6" type="ORF">GCM10009821_20000</name>
</gene>
<proteinExistence type="inferred from homology"/>
<dbReference type="PROSITE" id="PS51193">
    <property type="entry name" value="HELICASE_ATP_BIND_2"/>
    <property type="match status" value="1"/>
</dbReference>
<dbReference type="InterPro" id="IPR014001">
    <property type="entry name" value="Helicase_ATP-bd"/>
</dbReference>
<dbReference type="InterPro" id="IPR027417">
    <property type="entry name" value="P-loop_NTPase"/>
</dbReference>
<dbReference type="Proteomes" id="UP001501480">
    <property type="component" value="Unassembled WGS sequence"/>
</dbReference>
<comment type="caution">
    <text evidence="6">The sequence shown here is derived from an EMBL/GenBank/DDBJ whole genome shotgun (WGS) entry which is preliminary data.</text>
</comment>
<evidence type="ECO:0000313" key="6">
    <source>
        <dbReference type="EMBL" id="GAA2079753.1"/>
    </source>
</evidence>
<name>A0ABN2W1D9_9ACTN</name>
<keyword evidence="6" id="KW-0347">Helicase</keyword>
<dbReference type="SUPFAM" id="SSF52540">
    <property type="entry name" value="P-loop containing nucleoside triphosphate hydrolases"/>
    <property type="match status" value="1"/>
</dbReference>
<keyword evidence="2" id="KW-0378">Hydrolase</keyword>
<dbReference type="GO" id="GO:0004386">
    <property type="term" value="F:helicase activity"/>
    <property type="evidence" value="ECO:0007669"/>
    <property type="project" value="UniProtKB-KW"/>
</dbReference>
<dbReference type="InterPro" id="IPR014013">
    <property type="entry name" value="Helic_SF1/SF2_ATP-bd_DinG/Rad3"/>
</dbReference>
<dbReference type="Pfam" id="PF13307">
    <property type="entry name" value="Helicase_C_2"/>
    <property type="match status" value="1"/>
</dbReference>
<dbReference type="SMART" id="SM00491">
    <property type="entry name" value="HELICc2"/>
    <property type="match status" value="1"/>
</dbReference>
<evidence type="ECO:0000256" key="4">
    <source>
        <dbReference type="ARBA" id="ARBA00038058"/>
    </source>
</evidence>
<feature type="domain" description="Helicase ATP-binding" evidence="5">
    <location>
        <begin position="19"/>
        <end position="298"/>
    </location>
</feature>
<dbReference type="RefSeq" id="WP_344327576.1">
    <property type="nucleotide sequence ID" value="NZ_BAAAPY010000006.1"/>
</dbReference>
<dbReference type="PANTHER" id="PTHR11472">
    <property type="entry name" value="DNA REPAIR DEAD HELICASE RAD3/XP-D SUBFAMILY MEMBER"/>
    <property type="match status" value="1"/>
</dbReference>
<dbReference type="PANTHER" id="PTHR11472:SF34">
    <property type="entry name" value="REGULATOR OF TELOMERE ELONGATION HELICASE 1"/>
    <property type="match status" value="1"/>
</dbReference>
<protein>
    <submittedName>
        <fullName evidence="6">ATP-dependent DNA helicase</fullName>
    </submittedName>
</protein>